<name>A0A5C5XP11_9PLAN</name>
<evidence type="ECO:0000313" key="2">
    <source>
        <dbReference type="Proteomes" id="UP000317238"/>
    </source>
</evidence>
<accession>A0A5C5XP11</accession>
<dbReference type="AlphaFoldDB" id="A0A5C5XP11"/>
<organism evidence="1 2">
    <name type="scientific">Crateriforma conspicua</name>
    <dbReference type="NCBI Taxonomy" id="2527996"/>
    <lineage>
        <taxon>Bacteria</taxon>
        <taxon>Pseudomonadati</taxon>
        <taxon>Planctomycetota</taxon>
        <taxon>Planctomycetia</taxon>
        <taxon>Planctomycetales</taxon>
        <taxon>Planctomycetaceae</taxon>
        <taxon>Crateriforma</taxon>
    </lineage>
</organism>
<comment type="caution">
    <text evidence="1">The sequence shown here is derived from an EMBL/GenBank/DDBJ whole genome shotgun (WGS) entry which is preliminary data.</text>
</comment>
<evidence type="ECO:0000313" key="1">
    <source>
        <dbReference type="EMBL" id="TWT64947.1"/>
    </source>
</evidence>
<gene>
    <name evidence="1" type="ORF">Pan14r_54490</name>
</gene>
<protein>
    <submittedName>
        <fullName evidence="1">Uncharacterized protein</fullName>
    </submittedName>
</protein>
<dbReference type="EMBL" id="SJPL01000003">
    <property type="protein sequence ID" value="TWT64947.1"/>
    <property type="molecule type" value="Genomic_DNA"/>
</dbReference>
<dbReference type="OrthoDB" id="274107at2"/>
<sequence length="189" mass="20644">MGESRMVGRVDLAATYSIQWRTIRCNGAAKSGILAVENRSSPPADRYRYPTKAYSSPFALISNMTAVPSSRLAVSGRLPEPNLADVLIGAGFSAKVARWVNSHLKTGPYTHFTVMQEQRASRKVLTIDTFLLDRWVNSETGETGESPHGSCEEFLIGADGQVLDSDEPELNDDGGMTFSFTRNVTFYGG</sequence>
<proteinExistence type="predicted"/>
<keyword evidence="2" id="KW-1185">Reference proteome</keyword>
<reference evidence="1 2" key="1">
    <citation type="submission" date="2019-02" db="EMBL/GenBank/DDBJ databases">
        <title>Deep-cultivation of Planctomycetes and their phenomic and genomic characterization uncovers novel biology.</title>
        <authorList>
            <person name="Wiegand S."/>
            <person name="Jogler M."/>
            <person name="Boedeker C."/>
            <person name="Pinto D."/>
            <person name="Vollmers J."/>
            <person name="Rivas-Marin E."/>
            <person name="Kohn T."/>
            <person name="Peeters S.H."/>
            <person name="Heuer A."/>
            <person name="Rast P."/>
            <person name="Oberbeckmann S."/>
            <person name="Bunk B."/>
            <person name="Jeske O."/>
            <person name="Meyerdierks A."/>
            <person name="Storesund J.E."/>
            <person name="Kallscheuer N."/>
            <person name="Luecker S."/>
            <person name="Lage O.M."/>
            <person name="Pohl T."/>
            <person name="Merkel B.J."/>
            <person name="Hornburger P."/>
            <person name="Mueller R.-W."/>
            <person name="Bruemmer F."/>
            <person name="Labrenz M."/>
            <person name="Spormann A.M."/>
            <person name="Op Den Camp H."/>
            <person name="Overmann J."/>
            <person name="Amann R."/>
            <person name="Jetten M.S.M."/>
            <person name="Mascher T."/>
            <person name="Medema M.H."/>
            <person name="Devos D.P."/>
            <person name="Kaster A.-K."/>
            <person name="Ovreas L."/>
            <person name="Rohde M."/>
            <person name="Galperin M.Y."/>
            <person name="Jogler C."/>
        </authorList>
    </citation>
    <scope>NUCLEOTIDE SEQUENCE [LARGE SCALE GENOMIC DNA]</scope>
    <source>
        <strain evidence="1 2">Pan14r</strain>
    </source>
</reference>
<dbReference type="Proteomes" id="UP000317238">
    <property type="component" value="Unassembled WGS sequence"/>
</dbReference>